<comment type="caution">
    <text evidence="4">The sequence shown here is derived from an EMBL/GenBank/DDBJ whole genome shotgun (WGS) entry which is preliminary data.</text>
</comment>
<dbReference type="RefSeq" id="WP_123366613.1">
    <property type="nucleotide sequence ID" value="NZ_MOBO01000013.1"/>
</dbReference>
<accession>A0A423JJQ4</accession>
<evidence type="ECO:0000256" key="3">
    <source>
        <dbReference type="RuleBase" id="RU003707"/>
    </source>
</evidence>
<dbReference type="PANTHER" id="PTHR11941:SF54">
    <property type="entry name" value="ENOYL-COA HYDRATASE, MITOCHONDRIAL"/>
    <property type="match status" value="1"/>
</dbReference>
<dbReference type="Proteomes" id="UP000286351">
    <property type="component" value="Unassembled WGS sequence"/>
</dbReference>
<dbReference type="PANTHER" id="PTHR11941">
    <property type="entry name" value="ENOYL-COA HYDRATASE-RELATED"/>
    <property type="match status" value="1"/>
</dbReference>
<evidence type="ECO:0000313" key="4">
    <source>
        <dbReference type="EMBL" id="RON37924.1"/>
    </source>
</evidence>
<dbReference type="Pfam" id="PF00378">
    <property type="entry name" value="ECH_1"/>
    <property type="match status" value="1"/>
</dbReference>
<sequence>MTCQYVTLSVEGAIATVTLNRPEKLNALPPQAHYELAEMFDRLCEQPDIRVAIIKGNGRAFCAGYDLKDNLSDKVVDLPPSGFAGLTWRNDYPLPLIAAVNGPALGGGFELALACDLIIASEAASFALPEPRVGWAALGGGVQRLPRTIGLKRAMGIILTGRQVSAQEGLELGFINQVVPAEQLNEASLNWARQIADCAPLAIRCSKQVAYASLDQPDFATAIDPNNYSSARIMLDSEDAIEGRRAFSEKRPPVWRGR</sequence>
<dbReference type="InterPro" id="IPR014748">
    <property type="entry name" value="Enoyl-CoA_hydra_C"/>
</dbReference>
<dbReference type="AlphaFoldDB" id="A0A423JJQ4"/>
<gene>
    <name evidence="4" type="ORF">BK664_16060</name>
</gene>
<dbReference type="Gene3D" id="1.10.12.10">
    <property type="entry name" value="Lyase 2-enoyl-coa Hydratase, Chain A, domain 2"/>
    <property type="match status" value="1"/>
</dbReference>
<name>A0A423JJQ4_9PSED</name>
<reference evidence="4 5" key="1">
    <citation type="submission" date="2016-10" db="EMBL/GenBank/DDBJ databases">
        <title>Comparative genome analysis of multiple Pseudomonas spp. focuses on biocontrol and plant growth promoting traits.</title>
        <authorList>
            <person name="Tao X.-Y."/>
            <person name="Taylor C.G."/>
        </authorList>
    </citation>
    <scope>NUCLEOTIDE SEQUENCE [LARGE SCALE GENOMIC DNA]</scope>
    <source>
        <strain evidence="4 5">38D4</strain>
    </source>
</reference>
<keyword evidence="2" id="KW-0456">Lyase</keyword>
<evidence type="ECO:0000313" key="5">
    <source>
        <dbReference type="Proteomes" id="UP000286351"/>
    </source>
</evidence>
<dbReference type="CDD" id="cd06558">
    <property type="entry name" value="crotonase-like"/>
    <property type="match status" value="1"/>
</dbReference>
<organism evidence="4 5">
    <name type="scientific">Pseudomonas brassicacearum</name>
    <dbReference type="NCBI Taxonomy" id="930166"/>
    <lineage>
        <taxon>Bacteria</taxon>
        <taxon>Pseudomonadati</taxon>
        <taxon>Pseudomonadota</taxon>
        <taxon>Gammaproteobacteria</taxon>
        <taxon>Pseudomonadales</taxon>
        <taxon>Pseudomonadaceae</taxon>
        <taxon>Pseudomonas</taxon>
    </lineage>
</organism>
<protein>
    <submittedName>
        <fullName evidence="4">Enoyl-CoA hydratase</fullName>
    </submittedName>
</protein>
<evidence type="ECO:0000256" key="2">
    <source>
        <dbReference type="ARBA" id="ARBA00023239"/>
    </source>
</evidence>
<comment type="similarity">
    <text evidence="1 3">Belongs to the enoyl-CoA hydratase/isomerase family.</text>
</comment>
<dbReference type="FunFam" id="3.90.226.10:FF:000009">
    <property type="entry name" value="Carnitinyl-CoA dehydratase"/>
    <property type="match status" value="1"/>
</dbReference>
<dbReference type="GO" id="GO:0006635">
    <property type="term" value="P:fatty acid beta-oxidation"/>
    <property type="evidence" value="ECO:0007669"/>
    <property type="project" value="TreeGrafter"/>
</dbReference>
<evidence type="ECO:0000256" key="1">
    <source>
        <dbReference type="ARBA" id="ARBA00005254"/>
    </source>
</evidence>
<proteinExistence type="inferred from homology"/>
<dbReference type="InterPro" id="IPR018376">
    <property type="entry name" value="Enoyl-CoA_hyd/isom_CS"/>
</dbReference>
<dbReference type="InterPro" id="IPR001753">
    <property type="entry name" value="Enoyl-CoA_hydra/iso"/>
</dbReference>
<dbReference type="EMBL" id="MOBO01000013">
    <property type="protein sequence ID" value="RON37924.1"/>
    <property type="molecule type" value="Genomic_DNA"/>
</dbReference>
<dbReference type="InterPro" id="IPR029045">
    <property type="entry name" value="ClpP/crotonase-like_dom_sf"/>
</dbReference>
<dbReference type="Gene3D" id="3.90.226.10">
    <property type="entry name" value="2-enoyl-CoA Hydratase, Chain A, domain 1"/>
    <property type="match status" value="1"/>
</dbReference>
<dbReference type="SUPFAM" id="SSF52096">
    <property type="entry name" value="ClpP/crotonase"/>
    <property type="match status" value="1"/>
</dbReference>
<dbReference type="GO" id="GO:0016829">
    <property type="term" value="F:lyase activity"/>
    <property type="evidence" value="ECO:0007669"/>
    <property type="project" value="UniProtKB-KW"/>
</dbReference>
<dbReference type="PROSITE" id="PS00166">
    <property type="entry name" value="ENOYL_COA_HYDRATASE"/>
    <property type="match status" value="1"/>
</dbReference>